<feature type="region of interest" description="Disordered" evidence="7">
    <location>
        <begin position="30"/>
        <end position="58"/>
    </location>
</feature>
<sequence length="608" mass="66716">MGIIATRKRAALWLIASIACCSHTLFAASPSTPATDAPVATRRSLDQPRPLPGPGPSAGTIKAWQDRKFGMFIHFGLYSIAGGMWNGKRVDNGYSEQIFANGPIPDKDYEALAKQFDPVNFDPDAIVALAKAAGMKFIVITAKHHDGFNLFQTAETSYNAVDGTPYHRDIVKELADACARGGLKFGVYYSTIDWHHPGGNKYIEGNSNPITSEQEAFNVTQLKELLGHYGPISEIWFDMGKPTPAQSAHFAHTVHALQPQTMISGRVWNYYGDFAVMGDNAEPDVAMELPWQSPASMFPETWGYRSWQERKDPQDKIRENITRLVRVVSQGGNYILNIGPEGDGSVVPYEAQVLHGIGAWLKRNGEAIYGTRKQPFAPLDFGYATQSPHAIYLFVAKLPPDHKLHVPGVADTAFGPAYRLGAHEATVDVQRDGEDITIPLDRLANLTTGASNDDIDAFMPVVVLPLKGPLHVRPRMIAAAPDGSFHLQPSQAEHYLNYNGEGYEAPATLYKLSWQLDAKATNYTLTLHYTPVPAHTKMDLWIDGQRYPLDLGGGAAGKQQAGSQVLLIHRNRAVHPYAMQVELTPPAPFEQGTALPVTMQSVDLSPTR</sequence>
<accession>A0ABW8IMT3</accession>
<comment type="function">
    <text evidence="1">Alpha-L-fucosidase is responsible for hydrolyzing the alpha-1,6-linked fucose joined to the reducing-end N-acetylglucosamine of the carbohydrate moieties of glycoproteins.</text>
</comment>
<evidence type="ECO:0000313" key="10">
    <source>
        <dbReference type="EMBL" id="MFK2856537.1"/>
    </source>
</evidence>
<evidence type="ECO:0000256" key="5">
    <source>
        <dbReference type="ARBA" id="ARBA00022801"/>
    </source>
</evidence>
<evidence type="ECO:0000256" key="8">
    <source>
        <dbReference type="SAM" id="SignalP"/>
    </source>
</evidence>
<evidence type="ECO:0000256" key="2">
    <source>
        <dbReference type="ARBA" id="ARBA00007951"/>
    </source>
</evidence>
<feature type="chain" id="PRO_5046245308" description="alpha-L-fucosidase" evidence="8">
    <location>
        <begin position="28"/>
        <end position="608"/>
    </location>
</feature>
<dbReference type="PRINTS" id="PR00741">
    <property type="entry name" value="GLHYDRLASE29"/>
</dbReference>
<dbReference type="Pfam" id="PF01120">
    <property type="entry name" value="Alpha_L_fucos"/>
    <property type="match status" value="1"/>
</dbReference>
<dbReference type="SUPFAM" id="SSF51445">
    <property type="entry name" value="(Trans)glycosidases"/>
    <property type="match status" value="1"/>
</dbReference>
<dbReference type="EMBL" id="JADIKI010000023">
    <property type="protein sequence ID" value="MFK2856537.1"/>
    <property type="molecule type" value="Genomic_DNA"/>
</dbReference>
<feature type="signal peptide" evidence="8">
    <location>
        <begin position="1"/>
        <end position="27"/>
    </location>
</feature>
<dbReference type="InterPro" id="IPR016286">
    <property type="entry name" value="FUC_metazoa-typ"/>
</dbReference>
<dbReference type="EC" id="3.2.1.51" evidence="3"/>
<dbReference type="PROSITE" id="PS51257">
    <property type="entry name" value="PROKAR_LIPOPROTEIN"/>
    <property type="match status" value="1"/>
</dbReference>
<evidence type="ECO:0000256" key="6">
    <source>
        <dbReference type="ARBA" id="ARBA00023295"/>
    </source>
</evidence>
<dbReference type="SMART" id="SM00812">
    <property type="entry name" value="Alpha_L_fucos"/>
    <property type="match status" value="1"/>
</dbReference>
<evidence type="ECO:0000313" key="11">
    <source>
        <dbReference type="Proteomes" id="UP001620409"/>
    </source>
</evidence>
<dbReference type="Proteomes" id="UP001620409">
    <property type="component" value="Unassembled WGS sequence"/>
</dbReference>
<keyword evidence="11" id="KW-1185">Reference proteome</keyword>
<reference evidence="10 11" key="1">
    <citation type="submission" date="2020-10" db="EMBL/GenBank/DDBJ databases">
        <title>Phylogeny of dyella-like bacteria.</title>
        <authorList>
            <person name="Fu J."/>
        </authorList>
    </citation>
    <scope>NUCLEOTIDE SEQUENCE [LARGE SCALE GENOMIC DNA]</scope>
    <source>
        <strain evidence="10 11">DHG40</strain>
    </source>
</reference>
<keyword evidence="6" id="KW-0326">Glycosidase</keyword>
<organism evidence="10 11">
    <name type="scientific">Dyella humi</name>
    <dbReference type="NCBI Taxonomy" id="1770547"/>
    <lineage>
        <taxon>Bacteria</taxon>
        <taxon>Pseudomonadati</taxon>
        <taxon>Pseudomonadota</taxon>
        <taxon>Gammaproteobacteria</taxon>
        <taxon>Lysobacterales</taxon>
        <taxon>Rhodanobacteraceae</taxon>
        <taxon>Dyella</taxon>
    </lineage>
</organism>
<evidence type="ECO:0000256" key="4">
    <source>
        <dbReference type="ARBA" id="ARBA00022729"/>
    </source>
</evidence>
<keyword evidence="4 8" id="KW-0732">Signal</keyword>
<proteinExistence type="inferred from homology"/>
<keyword evidence="5" id="KW-0378">Hydrolase</keyword>
<gene>
    <name evidence="10" type="ORF">ISP18_18160</name>
</gene>
<evidence type="ECO:0000256" key="3">
    <source>
        <dbReference type="ARBA" id="ARBA00012662"/>
    </source>
</evidence>
<protein>
    <recommendedName>
        <fullName evidence="3">alpha-L-fucosidase</fullName>
        <ecNumber evidence="3">3.2.1.51</ecNumber>
    </recommendedName>
</protein>
<feature type="domain" description="Glycoside hydrolase family 29 N-terminal" evidence="9">
    <location>
        <begin position="62"/>
        <end position="366"/>
    </location>
</feature>
<dbReference type="InterPro" id="IPR017853">
    <property type="entry name" value="GH"/>
</dbReference>
<dbReference type="Gene3D" id="3.20.20.80">
    <property type="entry name" value="Glycosidases"/>
    <property type="match status" value="1"/>
</dbReference>
<evidence type="ECO:0000259" key="9">
    <source>
        <dbReference type="Pfam" id="PF01120"/>
    </source>
</evidence>
<name>A0ABW8IMT3_9GAMM</name>
<feature type="compositionally biased region" description="Low complexity" evidence="7">
    <location>
        <begin position="30"/>
        <end position="41"/>
    </location>
</feature>
<dbReference type="PANTHER" id="PTHR10030:SF37">
    <property type="entry name" value="ALPHA-L-FUCOSIDASE-RELATED"/>
    <property type="match status" value="1"/>
</dbReference>
<comment type="caution">
    <text evidence="10">The sequence shown here is derived from an EMBL/GenBank/DDBJ whole genome shotgun (WGS) entry which is preliminary data.</text>
</comment>
<evidence type="ECO:0000256" key="1">
    <source>
        <dbReference type="ARBA" id="ARBA00004071"/>
    </source>
</evidence>
<comment type="similarity">
    <text evidence="2">Belongs to the glycosyl hydrolase 29 family.</text>
</comment>
<dbReference type="PANTHER" id="PTHR10030">
    <property type="entry name" value="ALPHA-L-FUCOSIDASE"/>
    <property type="match status" value="1"/>
</dbReference>
<dbReference type="RefSeq" id="WP_380015458.1">
    <property type="nucleotide sequence ID" value="NZ_JADIKI010000023.1"/>
</dbReference>
<evidence type="ECO:0000256" key="7">
    <source>
        <dbReference type="SAM" id="MobiDB-lite"/>
    </source>
</evidence>
<dbReference type="InterPro" id="IPR000933">
    <property type="entry name" value="Glyco_hydro_29"/>
</dbReference>
<dbReference type="InterPro" id="IPR057739">
    <property type="entry name" value="Glyco_hydro_29_N"/>
</dbReference>